<feature type="compositionally biased region" description="Polar residues" evidence="1">
    <location>
        <begin position="502"/>
        <end position="512"/>
    </location>
</feature>
<dbReference type="Proteomes" id="UP000629468">
    <property type="component" value="Unassembled WGS sequence"/>
</dbReference>
<feature type="region of interest" description="Disordered" evidence="1">
    <location>
        <begin position="90"/>
        <end position="112"/>
    </location>
</feature>
<feature type="region of interest" description="Disordered" evidence="1">
    <location>
        <begin position="481"/>
        <end position="512"/>
    </location>
</feature>
<reference evidence="2 3" key="1">
    <citation type="journal article" name="Sci. Rep.">
        <title>Telomere-to-telomere assembled and centromere annotated genomes of the two main subspecies of the button mushroom Agaricus bisporus reveal especially polymorphic chromosome ends.</title>
        <authorList>
            <person name="Sonnenberg A.S.M."/>
            <person name="Sedaghat-Telgerd N."/>
            <person name="Lavrijssen B."/>
            <person name="Ohm R.A."/>
            <person name="Hendrickx P.M."/>
            <person name="Scholtmeijer K."/>
            <person name="Baars J.J.P."/>
            <person name="van Peer A."/>
        </authorList>
    </citation>
    <scope>NUCLEOTIDE SEQUENCE [LARGE SCALE GENOMIC DNA]</scope>
    <source>
        <strain evidence="2 3">H119_p4</strain>
    </source>
</reference>
<proteinExistence type="predicted"/>
<evidence type="ECO:0000313" key="2">
    <source>
        <dbReference type="EMBL" id="KAF7773180.1"/>
    </source>
</evidence>
<evidence type="ECO:0000256" key="1">
    <source>
        <dbReference type="SAM" id="MobiDB-lite"/>
    </source>
</evidence>
<name>A0A8H7F1L3_AGABI</name>
<gene>
    <name evidence="2" type="ORF">Agabi119p4_5347</name>
</gene>
<accession>A0A8H7F1L3</accession>
<organism evidence="2 3">
    <name type="scientific">Agaricus bisporus var. burnettii</name>
    <dbReference type="NCBI Taxonomy" id="192524"/>
    <lineage>
        <taxon>Eukaryota</taxon>
        <taxon>Fungi</taxon>
        <taxon>Dikarya</taxon>
        <taxon>Basidiomycota</taxon>
        <taxon>Agaricomycotina</taxon>
        <taxon>Agaricomycetes</taxon>
        <taxon>Agaricomycetidae</taxon>
        <taxon>Agaricales</taxon>
        <taxon>Agaricineae</taxon>
        <taxon>Agaricaceae</taxon>
        <taxon>Agaricus</taxon>
    </lineage>
</organism>
<dbReference type="AlphaFoldDB" id="A0A8H7F1L3"/>
<sequence>MIKWTTGRTTVKLDFNTFIVSLKETVTVSHLGYMDIDRSIFTLAMIATLLLLPCEENFFSWFARLLYEKQRRPDCEEQVGLPTRVDGKKISLDATSSTSKDRQGIQGRPPRHSEWTRQNVFRQLSSKRRVVYDDRQHKKRRPALIRFDSTPHRSKPIFDGADAAPTIRVEDWSIYPPSRKSLAQRLSLITMPVRALRISGFIPEPRQDLLTVPATDSSGHLLLSSSNRVGRCKHVEQKETQRTGVSISKLALPSDLYGCLGNENLDSIQEKANDNELPHPHGATEYSTGNLWVTVRNTMPAIQRTSRRYHFYSLPATGFSPLFGNDGIDERNFRAANKLNRASHGPEEATPEDPIAEADLAVSEIDSTIPATSHEKPRLSATSARFSRESRSQVLSGLIVPTKLPYADFGDVPYPFVFDLDLYLSEADVPATPLLLVSFPGLDSEFSSPATDYFDTPTPSPKLPVEPLSIKQATLSDIARIPYEPSDSARTGDDPVPERSTQESLDNSGNTLSLHSSGVEDISFSQSEYSILTAGYVNDSITSSDIGNLIVNDLDKLILSDVEDTSSGENTVDAVTIPSESRDAGENGGVCLPEKVVKVMSSTSDEDRTRIMDQIRASFKYTSCPSTCKSSSETSQEGDTEAHILAEDTLTNDTSNSESTFNNRPCRLLEDLSFSVYDGERRQNLMNRSTLSGHSDVASSITYPTVPEVSFNNIACTPPLRVLDDISIAAGPNFHSTLREGRLSDRRKKYHRATAPVKTLNSMVIPSVGVKIDEKLRRGIKGSQGGLEQERCNVGPVGQELSARRHRVADLTQVARRKVMPEKF</sequence>
<feature type="compositionally biased region" description="Basic and acidic residues" evidence="1">
    <location>
        <begin position="490"/>
        <end position="501"/>
    </location>
</feature>
<dbReference type="EMBL" id="JABXXO010000007">
    <property type="protein sequence ID" value="KAF7773180.1"/>
    <property type="molecule type" value="Genomic_DNA"/>
</dbReference>
<protein>
    <submittedName>
        <fullName evidence="2">Uncharacterized protein</fullName>
    </submittedName>
</protein>
<evidence type="ECO:0000313" key="3">
    <source>
        <dbReference type="Proteomes" id="UP000629468"/>
    </source>
</evidence>
<comment type="caution">
    <text evidence="2">The sequence shown here is derived from an EMBL/GenBank/DDBJ whole genome shotgun (WGS) entry which is preliminary data.</text>
</comment>